<accession>A0A4P6X3M5</accession>
<keyword evidence="12 13" id="KW-0472">Membrane</keyword>
<comment type="subcellular location">
    <subcellularLocation>
        <location evidence="2">Membrane</location>
        <topology evidence="2">Multi-pass membrane protein</topology>
    </subcellularLocation>
</comment>
<feature type="transmembrane region" description="Helical" evidence="13">
    <location>
        <begin position="12"/>
        <end position="30"/>
    </location>
</feature>
<dbReference type="GO" id="GO:0000155">
    <property type="term" value="F:phosphorelay sensor kinase activity"/>
    <property type="evidence" value="ECO:0007669"/>
    <property type="project" value="InterPro"/>
</dbReference>
<proteinExistence type="predicted"/>
<dbReference type="InterPro" id="IPR050428">
    <property type="entry name" value="TCS_sensor_his_kinase"/>
</dbReference>
<keyword evidence="6 13" id="KW-0812">Transmembrane</keyword>
<evidence type="ECO:0000259" key="14">
    <source>
        <dbReference type="PROSITE" id="PS50109"/>
    </source>
</evidence>
<evidence type="ECO:0000256" key="12">
    <source>
        <dbReference type="ARBA" id="ARBA00023136"/>
    </source>
</evidence>
<comment type="catalytic activity">
    <reaction evidence="1">
        <text>ATP + protein L-histidine = ADP + protein N-phospho-L-histidine.</text>
        <dbReference type="EC" id="2.7.13.3"/>
    </reaction>
</comment>
<dbReference type="PANTHER" id="PTHR45436:SF14">
    <property type="entry name" value="SENSOR PROTEIN QSEC"/>
    <property type="match status" value="1"/>
</dbReference>
<evidence type="ECO:0000256" key="1">
    <source>
        <dbReference type="ARBA" id="ARBA00000085"/>
    </source>
</evidence>
<keyword evidence="10 13" id="KW-1133">Transmembrane helix</keyword>
<protein>
    <recommendedName>
        <fullName evidence="3">histidine kinase</fullName>
        <ecNumber evidence="3">2.7.13.3</ecNumber>
    </recommendedName>
</protein>
<evidence type="ECO:0000256" key="3">
    <source>
        <dbReference type="ARBA" id="ARBA00012438"/>
    </source>
</evidence>
<dbReference type="GO" id="GO:0005886">
    <property type="term" value="C:plasma membrane"/>
    <property type="evidence" value="ECO:0007669"/>
    <property type="project" value="TreeGrafter"/>
</dbReference>
<dbReference type="InterPro" id="IPR003661">
    <property type="entry name" value="HisK_dim/P_dom"/>
</dbReference>
<dbReference type="InterPro" id="IPR004358">
    <property type="entry name" value="Sig_transdc_His_kin-like_C"/>
</dbReference>
<dbReference type="Pfam" id="PF02518">
    <property type="entry name" value="HATPase_c"/>
    <property type="match status" value="1"/>
</dbReference>
<dbReference type="GO" id="GO:0005524">
    <property type="term" value="F:ATP binding"/>
    <property type="evidence" value="ECO:0007669"/>
    <property type="project" value="UniProtKB-KW"/>
</dbReference>
<keyword evidence="16" id="KW-1185">Reference proteome</keyword>
<keyword evidence="9" id="KW-0067">ATP-binding</keyword>
<evidence type="ECO:0000256" key="5">
    <source>
        <dbReference type="ARBA" id="ARBA00022679"/>
    </source>
</evidence>
<dbReference type="InterPro" id="IPR003594">
    <property type="entry name" value="HATPase_dom"/>
</dbReference>
<sequence length="474" mass="50573">MRSIERTLLGRTLGTLALGAFLVSLAVYFFTLEEMHEVFDAELQHVATAVASYHQAGNQSGQTDDVGSPTRTDIADDSEIVTLMWTAQGQKIFSSDPRVALPFSNIEGLSQPVVGGEAWVVYSTVGADGVTQAAQRVASRDEMAGESAEKVFLPLVGLTVGIGGLLVFGLRRGFYPLEGAAKDIARRSARSLEPIPVEQVPTEIAPLVSSINELMSRLAVSFAAQRRFLADAAHELRTPVTALRLQVKLLQRSKNEIDRARALQDLEAGVTRSQRLVEQLLHVARTEPDGETSRVEPVDLAELVRSVVDNFSNKALHRGIDLGATTPGNVATSIVVAADPEQMTVLLNNLVENALRYTPAGGVVDVEASCCNGSPELRVVDNGPGISEGEQARVFDRFYRGADATALAHDGGGSGLGLAIVRAIAERHNAHVSLQTPDGGKGLMVVVRFSEGTRQPDPPVLVGHRIATTPSIAT</sequence>
<evidence type="ECO:0000256" key="9">
    <source>
        <dbReference type="ARBA" id="ARBA00022840"/>
    </source>
</evidence>
<dbReference type="PRINTS" id="PR00344">
    <property type="entry name" value="BCTRLSENSOR"/>
</dbReference>
<feature type="domain" description="Histidine kinase" evidence="14">
    <location>
        <begin position="231"/>
        <end position="453"/>
    </location>
</feature>
<dbReference type="KEGG" id="hpse:HPF_11445"/>
<evidence type="ECO:0000256" key="13">
    <source>
        <dbReference type="SAM" id="Phobius"/>
    </source>
</evidence>
<evidence type="ECO:0000256" key="4">
    <source>
        <dbReference type="ARBA" id="ARBA00022553"/>
    </source>
</evidence>
<evidence type="ECO:0000313" key="16">
    <source>
        <dbReference type="Proteomes" id="UP000293912"/>
    </source>
</evidence>
<dbReference type="Gene3D" id="1.10.287.130">
    <property type="match status" value="1"/>
</dbReference>
<keyword evidence="7" id="KW-0547">Nucleotide-binding</keyword>
<dbReference type="RefSeq" id="WP_133156659.1">
    <property type="nucleotide sequence ID" value="NZ_CP037867.1"/>
</dbReference>
<dbReference type="Pfam" id="PF00512">
    <property type="entry name" value="HisKA"/>
    <property type="match status" value="1"/>
</dbReference>
<evidence type="ECO:0000256" key="6">
    <source>
        <dbReference type="ARBA" id="ARBA00022692"/>
    </source>
</evidence>
<dbReference type="PROSITE" id="PS50109">
    <property type="entry name" value="HIS_KIN"/>
    <property type="match status" value="1"/>
</dbReference>
<dbReference type="SUPFAM" id="SSF47384">
    <property type="entry name" value="Homodimeric domain of signal transducing histidine kinase"/>
    <property type="match status" value="1"/>
</dbReference>
<dbReference type="SMART" id="SM00388">
    <property type="entry name" value="HisKA"/>
    <property type="match status" value="1"/>
</dbReference>
<dbReference type="EC" id="2.7.13.3" evidence="3"/>
<evidence type="ECO:0000256" key="2">
    <source>
        <dbReference type="ARBA" id="ARBA00004141"/>
    </source>
</evidence>
<dbReference type="CDD" id="cd00082">
    <property type="entry name" value="HisKA"/>
    <property type="match status" value="1"/>
</dbReference>
<name>A0A4P6X3M5_HYDPS</name>
<evidence type="ECO:0000256" key="8">
    <source>
        <dbReference type="ARBA" id="ARBA00022777"/>
    </source>
</evidence>
<dbReference type="Gene3D" id="3.30.565.10">
    <property type="entry name" value="Histidine kinase-like ATPase, C-terminal domain"/>
    <property type="match status" value="1"/>
</dbReference>
<evidence type="ECO:0000256" key="10">
    <source>
        <dbReference type="ARBA" id="ARBA00022989"/>
    </source>
</evidence>
<organism evidence="15 16">
    <name type="scientific">Hydrogenophaga pseudoflava</name>
    <name type="common">Pseudomonas carboxydoflava</name>
    <dbReference type="NCBI Taxonomy" id="47421"/>
    <lineage>
        <taxon>Bacteria</taxon>
        <taxon>Pseudomonadati</taxon>
        <taxon>Pseudomonadota</taxon>
        <taxon>Betaproteobacteria</taxon>
        <taxon>Burkholderiales</taxon>
        <taxon>Comamonadaceae</taxon>
        <taxon>Hydrogenophaga</taxon>
    </lineage>
</organism>
<dbReference type="SUPFAM" id="SSF55874">
    <property type="entry name" value="ATPase domain of HSP90 chaperone/DNA topoisomerase II/histidine kinase"/>
    <property type="match status" value="1"/>
</dbReference>
<dbReference type="InterPro" id="IPR036890">
    <property type="entry name" value="HATPase_C_sf"/>
</dbReference>
<dbReference type="InterPro" id="IPR036097">
    <property type="entry name" value="HisK_dim/P_sf"/>
</dbReference>
<keyword evidence="4" id="KW-0597">Phosphoprotein</keyword>
<dbReference type="PANTHER" id="PTHR45436">
    <property type="entry name" value="SENSOR HISTIDINE KINASE YKOH"/>
    <property type="match status" value="1"/>
</dbReference>
<dbReference type="InterPro" id="IPR005467">
    <property type="entry name" value="His_kinase_dom"/>
</dbReference>
<keyword evidence="8" id="KW-0418">Kinase</keyword>
<dbReference type="AlphaFoldDB" id="A0A4P6X3M5"/>
<dbReference type="EMBL" id="CP037867">
    <property type="protein sequence ID" value="QBM28304.1"/>
    <property type="molecule type" value="Genomic_DNA"/>
</dbReference>
<reference evidence="15 16" key="1">
    <citation type="submission" date="2019-03" db="EMBL/GenBank/DDBJ databases">
        <authorList>
            <person name="Sebastian G."/>
            <person name="Baumann P."/>
            <person name="Ruckert C."/>
            <person name="Kalinowski J."/>
            <person name="Nebel B."/>
            <person name="Takors R."/>
            <person name="Blombach B."/>
        </authorList>
    </citation>
    <scope>NUCLEOTIDE SEQUENCE [LARGE SCALE GENOMIC DNA]</scope>
    <source>
        <strain evidence="15 16">DSM 1084</strain>
    </source>
</reference>
<evidence type="ECO:0000256" key="11">
    <source>
        <dbReference type="ARBA" id="ARBA00023012"/>
    </source>
</evidence>
<evidence type="ECO:0000256" key="7">
    <source>
        <dbReference type="ARBA" id="ARBA00022741"/>
    </source>
</evidence>
<dbReference type="Proteomes" id="UP000293912">
    <property type="component" value="Chromosome"/>
</dbReference>
<evidence type="ECO:0000313" key="15">
    <source>
        <dbReference type="EMBL" id="QBM28304.1"/>
    </source>
</evidence>
<dbReference type="SMART" id="SM00387">
    <property type="entry name" value="HATPase_c"/>
    <property type="match status" value="1"/>
</dbReference>
<keyword evidence="5 15" id="KW-0808">Transferase</keyword>
<gene>
    <name evidence="15" type="primary">qseC3</name>
    <name evidence="15" type="ORF">HPF_11445</name>
</gene>
<keyword evidence="11" id="KW-0902">Two-component regulatory system</keyword>
<dbReference type="CDD" id="cd00075">
    <property type="entry name" value="HATPase"/>
    <property type="match status" value="1"/>
</dbReference>